<dbReference type="GO" id="GO:0016747">
    <property type="term" value="F:acyltransferase activity, transferring groups other than amino-acyl groups"/>
    <property type="evidence" value="ECO:0007669"/>
    <property type="project" value="InterPro"/>
</dbReference>
<dbReference type="NCBIfam" id="NF008557">
    <property type="entry name" value="PRK11493.1"/>
    <property type="match status" value="1"/>
</dbReference>
<dbReference type="InterPro" id="IPR045078">
    <property type="entry name" value="TST/MPST-like"/>
</dbReference>
<dbReference type="SUPFAM" id="SSF55729">
    <property type="entry name" value="Acyl-CoA N-acyltransferases (Nat)"/>
    <property type="match status" value="1"/>
</dbReference>
<dbReference type="PANTHER" id="PTHR11364">
    <property type="entry name" value="THIOSULFATE SULFERTANSFERASE"/>
    <property type="match status" value="1"/>
</dbReference>
<evidence type="ECO:0000313" key="14">
    <source>
        <dbReference type="Proteomes" id="UP000544107"/>
    </source>
</evidence>
<keyword evidence="13" id="KW-1185">Reference proteome</keyword>
<dbReference type="InterPro" id="IPR000182">
    <property type="entry name" value="GNAT_dom"/>
</dbReference>
<dbReference type="RefSeq" id="WP_075616129.1">
    <property type="nucleotide sequence ID" value="NZ_JACIED010000002.1"/>
</dbReference>
<gene>
    <name evidence="12" type="ORF">BJF91_07930</name>
    <name evidence="11" type="ORF">GGQ71_001987</name>
</gene>
<dbReference type="PANTHER" id="PTHR11364:SF27">
    <property type="entry name" value="SULFURTRANSFERASE"/>
    <property type="match status" value="1"/>
</dbReference>
<dbReference type="STRING" id="887144.BJF91_07930"/>
<comment type="catalytic activity">
    <reaction evidence="5">
        <text>2-oxo-3-sulfanylpropanoate + [thioredoxin]-dithiol = [thioredoxin]-disulfide + hydrogen sulfide + pyruvate + H(+)</text>
        <dbReference type="Rhea" id="RHEA:21740"/>
        <dbReference type="Rhea" id="RHEA-COMP:10698"/>
        <dbReference type="Rhea" id="RHEA-COMP:10700"/>
        <dbReference type="ChEBI" id="CHEBI:15361"/>
        <dbReference type="ChEBI" id="CHEBI:15378"/>
        <dbReference type="ChEBI" id="CHEBI:29919"/>
        <dbReference type="ChEBI" id="CHEBI:29950"/>
        <dbReference type="ChEBI" id="CHEBI:50058"/>
        <dbReference type="ChEBI" id="CHEBI:57678"/>
        <dbReference type="EC" id="2.8.1.2"/>
    </reaction>
    <physiologicalReaction direction="left-to-right" evidence="5">
        <dbReference type="Rhea" id="RHEA:21741"/>
    </physiologicalReaction>
</comment>
<accession>A0A1Q9A0S0</accession>
<comment type="caution">
    <text evidence="12">The sequence shown here is derived from an EMBL/GenBank/DDBJ whole genome shotgun (WGS) entry which is preliminary data.</text>
</comment>
<dbReference type="FunFam" id="3.40.250.10:FF:000001">
    <property type="entry name" value="Sulfurtransferase"/>
    <property type="match status" value="1"/>
</dbReference>
<dbReference type="PROSITE" id="PS50206">
    <property type="entry name" value="RHODANESE_3"/>
    <property type="match status" value="2"/>
</dbReference>
<proteinExistence type="predicted"/>
<name>A0A1Q9A0S0_9HYPH</name>
<dbReference type="Gene3D" id="3.40.250.10">
    <property type="entry name" value="Rhodanese-like domain"/>
    <property type="match status" value="2"/>
</dbReference>
<evidence type="ECO:0000256" key="1">
    <source>
        <dbReference type="ARBA" id="ARBA00004496"/>
    </source>
</evidence>
<dbReference type="InterPro" id="IPR001763">
    <property type="entry name" value="Rhodanese-like_dom"/>
</dbReference>
<keyword evidence="4" id="KW-0677">Repeat</keyword>
<dbReference type="GO" id="GO:0016784">
    <property type="term" value="F:3-mercaptopyruvate sulfurtransferase activity"/>
    <property type="evidence" value="ECO:0007669"/>
    <property type="project" value="UniProtKB-EC"/>
</dbReference>
<dbReference type="Pfam" id="PF00581">
    <property type="entry name" value="Rhodanese"/>
    <property type="match status" value="2"/>
</dbReference>
<evidence type="ECO:0000259" key="9">
    <source>
        <dbReference type="PROSITE" id="PS50206"/>
    </source>
</evidence>
<dbReference type="SMART" id="SM00450">
    <property type="entry name" value="RHOD"/>
    <property type="match status" value="2"/>
</dbReference>
<comment type="subcellular location">
    <subcellularLocation>
        <location evidence="1">Cytoplasm</location>
    </subcellularLocation>
</comment>
<evidence type="ECO:0000256" key="3">
    <source>
        <dbReference type="ARBA" id="ARBA00022679"/>
    </source>
</evidence>
<dbReference type="Gene3D" id="3.40.630.30">
    <property type="match status" value="1"/>
</dbReference>
<evidence type="ECO:0000259" key="10">
    <source>
        <dbReference type="PROSITE" id="PS51186"/>
    </source>
</evidence>
<dbReference type="AlphaFoldDB" id="A0A1Q9A0S0"/>
<keyword evidence="11" id="KW-0670">Pyruvate</keyword>
<dbReference type="CDD" id="cd01448">
    <property type="entry name" value="TST_Repeat_1"/>
    <property type="match status" value="1"/>
</dbReference>
<dbReference type="Pfam" id="PF00583">
    <property type="entry name" value="Acetyltransf_1"/>
    <property type="match status" value="1"/>
</dbReference>
<dbReference type="OrthoDB" id="9781034at2"/>
<evidence type="ECO:0000256" key="2">
    <source>
        <dbReference type="ARBA" id="ARBA00022490"/>
    </source>
</evidence>
<evidence type="ECO:0000256" key="7">
    <source>
        <dbReference type="ARBA" id="ARBA00070833"/>
    </source>
</evidence>
<sequence>MSAEKSRFVVSAEWVQKQLGAPQFKLVDASWYLPAHNRNGAAEYAAGHIPGAVFFDQDQIADLSTSLPHTLPSPERFAEAVGKLGISETDTIVVYDGPGLFSAPRVWWMFRVMGAPNVFLLDGGLDGWKQEGRPVQTDLPEPAPAEFNTNFKESLVTPFEEMKDIVETGSRQITDARPAGRFTGEEAEPRAGMRSGHMPGARSVPASILGENGRLKDLSTLRQIFTDAGVDLTQPIVTSCGSGVTAAVVTLALQSLGHHDNTVYDGSWSEWGSRKDTPVVTGPAEPIKGDLPSPLTAHVTKLEMTSPPKSSLPVPVNIQTAIIRATEMPLPYYRFLYRQVGSRWHWYKRLQISDEELKATIHNSDVSICVLYVNGAPAGFFELTQQTDGSVELSYFGLFEHALGLGIGKWFLLQALYAAWATSPTRVTVMTNTLDHPRALQLYQQFGFSPVETWNELVVPLSDQELLDIVRKDYGITS</sequence>
<keyword evidence="3 12" id="KW-0808">Transferase</keyword>
<keyword evidence="2" id="KW-0963">Cytoplasm</keyword>
<dbReference type="GO" id="GO:0004792">
    <property type="term" value="F:thiosulfate-cyanide sulfurtransferase activity"/>
    <property type="evidence" value="ECO:0007669"/>
    <property type="project" value="InterPro"/>
</dbReference>
<dbReference type="EMBL" id="MKIN01000024">
    <property type="protein sequence ID" value="OLP48077.1"/>
    <property type="molecule type" value="Genomic_DNA"/>
</dbReference>
<dbReference type="CDD" id="cd01449">
    <property type="entry name" value="TST_Repeat_2"/>
    <property type="match status" value="1"/>
</dbReference>
<dbReference type="EMBL" id="JACIED010000002">
    <property type="protein sequence ID" value="MBB4007724.1"/>
    <property type="molecule type" value="Genomic_DNA"/>
</dbReference>
<reference evidence="12 13" key="1">
    <citation type="submission" date="2016-09" db="EMBL/GenBank/DDBJ databases">
        <title>Rhizobium oryziradicis sp. nov., isolated from the root of rice.</title>
        <authorList>
            <person name="Zhao J."/>
            <person name="Zhang X."/>
        </authorList>
    </citation>
    <scope>NUCLEOTIDE SEQUENCE [LARGE SCALE GENOMIC DNA]</scope>
    <source>
        <strain evidence="12 13">14971</strain>
    </source>
</reference>
<dbReference type="PROSITE" id="PS00380">
    <property type="entry name" value="RHODANESE_1"/>
    <property type="match status" value="1"/>
</dbReference>
<organism evidence="12 13">
    <name type="scientific">Allorhizobium taibaishanense</name>
    <dbReference type="NCBI Taxonomy" id="887144"/>
    <lineage>
        <taxon>Bacteria</taxon>
        <taxon>Pseudomonadati</taxon>
        <taxon>Pseudomonadota</taxon>
        <taxon>Alphaproteobacteria</taxon>
        <taxon>Hyphomicrobiales</taxon>
        <taxon>Rhizobiaceae</taxon>
        <taxon>Rhizobium/Agrobacterium group</taxon>
        <taxon>Allorhizobium</taxon>
    </lineage>
</organism>
<evidence type="ECO:0000256" key="6">
    <source>
        <dbReference type="ARBA" id="ARBA00066832"/>
    </source>
</evidence>
<dbReference type="InterPro" id="IPR016181">
    <property type="entry name" value="Acyl_CoA_acyltransferase"/>
</dbReference>
<dbReference type="InterPro" id="IPR001307">
    <property type="entry name" value="Thiosulphate_STrfase_CS"/>
</dbReference>
<dbReference type="EC" id="2.8.1.2" evidence="6"/>
<evidence type="ECO:0000313" key="11">
    <source>
        <dbReference type="EMBL" id="MBB4007724.1"/>
    </source>
</evidence>
<feature type="domain" description="Rhodanese" evidence="9">
    <location>
        <begin position="20"/>
        <end position="137"/>
    </location>
</feature>
<dbReference type="Proteomes" id="UP000544107">
    <property type="component" value="Unassembled WGS sequence"/>
</dbReference>
<protein>
    <recommendedName>
        <fullName evidence="7">3-mercaptopyruvate sulfurtransferase</fullName>
        <ecNumber evidence="6">2.8.1.2</ecNumber>
    </recommendedName>
    <alternativeName>
        <fullName evidence="8">Rhodanese-like protein</fullName>
    </alternativeName>
</protein>
<dbReference type="SUPFAM" id="SSF52821">
    <property type="entry name" value="Rhodanese/Cell cycle control phosphatase"/>
    <property type="match status" value="2"/>
</dbReference>
<dbReference type="Proteomes" id="UP000185598">
    <property type="component" value="Unassembled WGS sequence"/>
</dbReference>
<feature type="domain" description="Rhodanese" evidence="9">
    <location>
        <begin position="167"/>
        <end position="280"/>
    </location>
</feature>
<evidence type="ECO:0000313" key="12">
    <source>
        <dbReference type="EMBL" id="OLP48077.1"/>
    </source>
</evidence>
<reference evidence="11 14" key="2">
    <citation type="submission" date="2020-08" db="EMBL/GenBank/DDBJ databases">
        <title>Genomic Encyclopedia of Type Strains, Phase IV (KMG-IV): sequencing the most valuable type-strain genomes for metagenomic binning, comparative biology and taxonomic classification.</title>
        <authorList>
            <person name="Goeker M."/>
        </authorList>
    </citation>
    <scope>NUCLEOTIDE SEQUENCE [LARGE SCALE GENOMIC DNA]</scope>
    <source>
        <strain evidence="11 14">DSM 100021</strain>
    </source>
</reference>
<evidence type="ECO:0000256" key="4">
    <source>
        <dbReference type="ARBA" id="ARBA00022737"/>
    </source>
</evidence>
<dbReference type="GO" id="GO:0005737">
    <property type="term" value="C:cytoplasm"/>
    <property type="evidence" value="ECO:0007669"/>
    <property type="project" value="UniProtKB-SubCell"/>
</dbReference>
<evidence type="ECO:0000256" key="5">
    <source>
        <dbReference type="ARBA" id="ARBA00051793"/>
    </source>
</evidence>
<feature type="domain" description="N-acetyltransferase" evidence="10">
    <location>
        <begin position="320"/>
        <end position="473"/>
    </location>
</feature>
<dbReference type="PROSITE" id="PS51186">
    <property type="entry name" value="GNAT"/>
    <property type="match status" value="1"/>
</dbReference>
<dbReference type="InterPro" id="IPR036873">
    <property type="entry name" value="Rhodanese-like_dom_sf"/>
</dbReference>
<dbReference type="FunFam" id="3.40.250.10:FF:000015">
    <property type="entry name" value="Sulfurtransferase"/>
    <property type="match status" value="1"/>
</dbReference>
<evidence type="ECO:0000313" key="13">
    <source>
        <dbReference type="Proteomes" id="UP000185598"/>
    </source>
</evidence>
<evidence type="ECO:0000256" key="8">
    <source>
        <dbReference type="ARBA" id="ARBA00078354"/>
    </source>
</evidence>